<evidence type="ECO:0000256" key="6">
    <source>
        <dbReference type="ARBA" id="ARBA00022658"/>
    </source>
</evidence>
<feature type="region of interest" description="Disordered" evidence="9">
    <location>
        <begin position="837"/>
        <end position="901"/>
    </location>
</feature>
<proteinExistence type="predicted"/>
<dbReference type="FunFam" id="1.20.900.10:FF:000006">
    <property type="entry name" value="Rho guanine nucleotide exchange factor (GEF) 11"/>
    <property type="match status" value="1"/>
</dbReference>
<dbReference type="PANTHER" id="PTHR45872:SF4">
    <property type="entry name" value="RHO GUANINE NUCLEOTIDE EXCHANGE FACTOR 1"/>
    <property type="match status" value="1"/>
</dbReference>
<name>A0A151P1J7_ALLMI</name>
<evidence type="ECO:0000313" key="13">
    <source>
        <dbReference type="Proteomes" id="UP000050525"/>
    </source>
</evidence>
<keyword evidence="8" id="KW-0472">Membrane</keyword>
<keyword evidence="13" id="KW-1185">Reference proteome</keyword>
<comment type="subcellular location">
    <subcellularLocation>
        <location evidence="2">Cytoplasm</location>
    </subcellularLocation>
    <subcellularLocation>
        <location evidence="1">Membrane</location>
    </subcellularLocation>
</comment>
<dbReference type="SUPFAM" id="SSF48065">
    <property type="entry name" value="DBL homology domain (DH-domain)"/>
    <property type="match status" value="1"/>
</dbReference>
<dbReference type="PROSITE" id="PS50010">
    <property type="entry name" value="DH_2"/>
    <property type="match status" value="1"/>
</dbReference>
<dbReference type="CDD" id="cd00160">
    <property type="entry name" value="RhoGEF"/>
    <property type="match status" value="1"/>
</dbReference>
<feature type="compositionally biased region" description="Pro residues" evidence="9">
    <location>
        <begin position="454"/>
        <end position="467"/>
    </location>
</feature>
<dbReference type="PANTHER" id="PTHR45872">
    <property type="entry name" value="RHO GUANINE NUCLEOTIDE EXCHANGE FACTOR 2, ISOFORM D"/>
    <property type="match status" value="1"/>
</dbReference>
<evidence type="ECO:0000259" key="10">
    <source>
        <dbReference type="PROSITE" id="PS50003"/>
    </source>
</evidence>
<feature type="region of interest" description="Disordered" evidence="9">
    <location>
        <begin position="281"/>
        <end position="469"/>
    </location>
</feature>
<organism evidence="12 13">
    <name type="scientific">Alligator mississippiensis</name>
    <name type="common">American alligator</name>
    <dbReference type="NCBI Taxonomy" id="8496"/>
    <lineage>
        <taxon>Eukaryota</taxon>
        <taxon>Metazoa</taxon>
        <taxon>Chordata</taxon>
        <taxon>Craniata</taxon>
        <taxon>Vertebrata</taxon>
        <taxon>Euteleostomi</taxon>
        <taxon>Archelosauria</taxon>
        <taxon>Archosauria</taxon>
        <taxon>Crocodylia</taxon>
        <taxon>Alligatoridae</taxon>
        <taxon>Alligatorinae</taxon>
        <taxon>Alligator</taxon>
    </lineage>
</organism>
<dbReference type="GO" id="GO:0007186">
    <property type="term" value="P:G protein-coupled receptor signaling pathway"/>
    <property type="evidence" value="ECO:0007669"/>
    <property type="project" value="TreeGrafter"/>
</dbReference>
<evidence type="ECO:0000256" key="2">
    <source>
        <dbReference type="ARBA" id="ARBA00004496"/>
    </source>
</evidence>
<dbReference type="InterPro" id="IPR041020">
    <property type="entry name" value="PH_16"/>
</dbReference>
<evidence type="ECO:0000256" key="5">
    <source>
        <dbReference type="ARBA" id="ARBA00022553"/>
    </source>
</evidence>
<evidence type="ECO:0000256" key="1">
    <source>
        <dbReference type="ARBA" id="ARBA00004370"/>
    </source>
</evidence>
<gene>
    <name evidence="12" type="primary">ARHGEF1L</name>
    <name evidence="12" type="ORF">Y1Q_0017856</name>
</gene>
<dbReference type="EMBL" id="AKHW03001286">
    <property type="protein sequence ID" value="KYO42964.1"/>
    <property type="molecule type" value="Genomic_DNA"/>
</dbReference>
<evidence type="ECO:0000256" key="8">
    <source>
        <dbReference type="ARBA" id="ARBA00023136"/>
    </source>
</evidence>
<dbReference type="InterPro" id="IPR036305">
    <property type="entry name" value="RGS_sf"/>
</dbReference>
<evidence type="ECO:0000313" key="12">
    <source>
        <dbReference type="EMBL" id="KYO42964.1"/>
    </source>
</evidence>
<dbReference type="InterPro" id="IPR044926">
    <property type="entry name" value="RGS_subdomain_2"/>
</dbReference>
<dbReference type="Gene3D" id="2.30.29.30">
    <property type="entry name" value="Pleckstrin-homology domain (PH domain)/Phosphotyrosine-binding domain (PTB)"/>
    <property type="match status" value="1"/>
</dbReference>
<dbReference type="SUPFAM" id="SSF48097">
    <property type="entry name" value="Regulator of G-protein signaling, RGS"/>
    <property type="match status" value="1"/>
</dbReference>
<keyword evidence="6" id="KW-0344">Guanine-nucleotide releasing factor</keyword>
<evidence type="ECO:0000256" key="7">
    <source>
        <dbReference type="ARBA" id="ARBA00023054"/>
    </source>
</evidence>
<feature type="domain" description="PH" evidence="10">
    <location>
        <begin position="719"/>
        <end position="832"/>
    </location>
</feature>
<evidence type="ECO:0000259" key="11">
    <source>
        <dbReference type="PROSITE" id="PS50010"/>
    </source>
</evidence>
<dbReference type="GO" id="GO:0005737">
    <property type="term" value="C:cytoplasm"/>
    <property type="evidence" value="ECO:0007669"/>
    <property type="project" value="UniProtKB-SubCell"/>
</dbReference>
<dbReference type="Proteomes" id="UP000050525">
    <property type="component" value="Unassembled WGS sequence"/>
</dbReference>
<comment type="caution">
    <text evidence="12">The sequence shown here is derived from an EMBL/GenBank/DDBJ whole genome shotgun (WGS) entry which is preliminary data.</text>
</comment>
<reference evidence="12 13" key="1">
    <citation type="journal article" date="2012" name="Genome Biol.">
        <title>Sequencing three crocodilian genomes to illuminate the evolution of archosaurs and amniotes.</title>
        <authorList>
            <person name="St John J.A."/>
            <person name="Braun E.L."/>
            <person name="Isberg S.R."/>
            <person name="Miles L.G."/>
            <person name="Chong A.Y."/>
            <person name="Gongora J."/>
            <person name="Dalzell P."/>
            <person name="Moran C."/>
            <person name="Bed'hom B."/>
            <person name="Abzhanov A."/>
            <person name="Burgess S.C."/>
            <person name="Cooksey A.M."/>
            <person name="Castoe T.A."/>
            <person name="Crawford N.G."/>
            <person name="Densmore L.D."/>
            <person name="Drew J.C."/>
            <person name="Edwards S.V."/>
            <person name="Faircloth B.C."/>
            <person name="Fujita M.K."/>
            <person name="Greenwold M.J."/>
            <person name="Hoffmann F.G."/>
            <person name="Howard J.M."/>
            <person name="Iguchi T."/>
            <person name="Janes D.E."/>
            <person name="Khan S.Y."/>
            <person name="Kohno S."/>
            <person name="de Koning A.J."/>
            <person name="Lance S.L."/>
            <person name="McCarthy F.M."/>
            <person name="McCormack J.E."/>
            <person name="Merchant M.E."/>
            <person name="Peterson D.G."/>
            <person name="Pollock D.D."/>
            <person name="Pourmand N."/>
            <person name="Raney B.J."/>
            <person name="Roessler K.A."/>
            <person name="Sanford J.R."/>
            <person name="Sawyer R.H."/>
            <person name="Schmidt C.J."/>
            <person name="Triplett E.W."/>
            <person name="Tuberville T.D."/>
            <person name="Venegas-Anaya M."/>
            <person name="Howard J.T."/>
            <person name="Jarvis E.D."/>
            <person name="Guillette L.J.Jr."/>
            <person name="Glenn T.C."/>
            <person name="Green R.E."/>
            <person name="Ray D.A."/>
        </authorList>
    </citation>
    <scope>NUCLEOTIDE SEQUENCE [LARGE SCALE GENOMIC DNA]</scope>
    <source>
        <strain evidence="12">KSC_2009_1</strain>
    </source>
</reference>
<dbReference type="InterPro" id="IPR000219">
    <property type="entry name" value="DH_dom"/>
</dbReference>
<dbReference type="Pfam" id="PF00621">
    <property type="entry name" value="RhoGEF"/>
    <property type="match status" value="1"/>
</dbReference>
<keyword evidence="3" id="KW-0343">GTPase activation</keyword>
<dbReference type="InterPro" id="IPR015212">
    <property type="entry name" value="RGS-like_dom"/>
</dbReference>
<keyword evidence="7" id="KW-0175">Coiled coil</keyword>
<dbReference type="SUPFAM" id="SSF50729">
    <property type="entry name" value="PH domain-like"/>
    <property type="match status" value="1"/>
</dbReference>
<evidence type="ECO:0000256" key="4">
    <source>
        <dbReference type="ARBA" id="ARBA00022490"/>
    </source>
</evidence>
<evidence type="ECO:0000256" key="9">
    <source>
        <dbReference type="SAM" id="MobiDB-lite"/>
    </source>
</evidence>
<sequence length="930" mass="103198">MGSPVEPPFRRGKGGVRAIQVSGPQLVRTDPSGATFPPVSAPPGGVTRVDRMEEEPQGLGPGGCSQAPPAIIGAEDEDFENDLKQTPDDQSSLFGSLELLRTHPAYLMAFLLHAVLQFDPSPVLCFLHAELLRSLGAKEAKKQFVDFYHSFIDKTGLLRVPIPEQVQFELDRTRPELLPDDIQRQFLAEIQSAQEPEITRQLEVFRSNRQMGMTPGAAELGELESYQTRDKSIREAKEKQLAETLLVRLEDMQSTISTDEERSLAIFASIAAYMKHLGVKTRTGDSKKSKGHFFRKKISGNRKLEEPPRRRGFGILDAAAARWARDTPNPDPRPSKGPEGEADKAAVPDRKGLKVVEVGTQRSRGAAVGAPGPDPPSLAVTISTPPAEGPEGDAGSEAPKTTDMLDVSPKRGDTVEPPTSDTQPPEEAVECESLEPGEPPPFLSVQPEEGAEPRPAPGPELPEPEPPGTWRQLVAPDTLLRLQPTEVKRQEVINELFMTEFAHVRMLRVLLEVFYQPLLADSFLAEDELVAMFPGLEDLLEVHGLFLESLRELRDDNNYVVPEIGDVLLARFEGTEGGWFEKISARFCSCQSHTLKQLKAKQRRDPRFAQFIQEAESQARCRRLQLKDIVPIEMQRLTKYPLLLQNIAKYTEAPEERARVEHAAECCRHILHRVNQEVRDMENFMKMKDYQGRLDLSYMKQSSDPLLSDFKVSDITKRHLVHEGLLTWRVSKDKAVEVQALLLDDLLVLLQRQEERLVLRCQSRPVSALDTAKLSLSPIVRLSSAITRQVATDRKAFYVISSCEKAPQIYELVAQTVSEMKSWCSLIDKTAGSIKLPESSSVKHSRPGQNPPSPSYCREPLLSTSENGASLKETDERDKDRALEGAEFEECSPVPHPHNDTPALAALLALARPLGGAEGALAATALQRGK</sequence>
<protein>
    <submittedName>
        <fullName evidence="12">Rho guanine nucleotide exchange factor 1 isoform A</fullName>
    </submittedName>
</protein>
<feature type="compositionally biased region" description="Basic residues" evidence="9">
    <location>
        <begin position="289"/>
        <end position="300"/>
    </location>
</feature>
<dbReference type="Pfam" id="PF17838">
    <property type="entry name" value="PH_16"/>
    <property type="match status" value="1"/>
</dbReference>
<dbReference type="GO" id="GO:0016020">
    <property type="term" value="C:membrane"/>
    <property type="evidence" value="ECO:0007669"/>
    <property type="project" value="UniProtKB-SubCell"/>
</dbReference>
<feature type="compositionally biased region" description="Basic and acidic residues" evidence="9">
    <location>
        <begin position="872"/>
        <end position="884"/>
    </location>
</feature>
<dbReference type="PROSITE" id="PS50003">
    <property type="entry name" value="PH_DOMAIN"/>
    <property type="match status" value="1"/>
</dbReference>
<feature type="region of interest" description="Disordered" evidence="9">
    <location>
        <begin position="26"/>
        <end position="70"/>
    </location>
</feature>
<dbReference type="InterPro" id="IPR035899">
    <property type="entry name" value="DBL_dom_sf"/>
</dbReference>
<dbReference type="GO" id="GO:0005096">
    <property type="term" value="F:GTPase activator activity"/>
    <property type="evidence" value="ECO:0007669"/>
    <property type="project" value="UniProtKB-KW"/>
</dbReference>
<dbReference type="InterPro" id="IPR001849">
    <property type="entry name" value="PH_domain"/>
</dbReference>
<evidence type="ECO:0000256" key="3">
    <source>
        <dbReference type="ARBA" id="ARBA00022468"/>
    </source>
</evidence>
<dbReference type="Pfam" id="PF09128">
    <property type="entry name" value="RGS-like"/>
    <property type="match status" value="1"/>
</dbReference>
<dbReference type="SMART" id="SM00325">
    <property type="entry name" value="RhoGEF"/>
    <property type="match status" value="1"/>
</dbReference>
<dbReference type="InterPro" id="IPR011993">
    <property type="entry name" value="PH-like_dom_sf"/>
</dbReference>
<dbReference type="Gene3D" id="1.20.900.10">
    <property type="entry name" value="Dbl homology (DH) domain"/>
    <property type="match status" value="1"/>
</dbReference>
<keyword evidence="5" id="KW-0597">Phosphoprotein</keyword>
<feature type="domain" description="DH" evidence="11">
    <location>
        <begin position="488"/>
        <end position="677"/>
    </location>
</feature>
<accession>A0A151P1J7</accession>
<keyword evidence="4" id="KW-0963">Cytoplasm</keyword>
<feature type="compositionally biased region" description="Basic and acidic residues" evidence="9">
    <location>
        <begin position="333"/>
        <end position="354"/>
    </location>
</feature>
<dbReference type="GO" id="GO:0001664">
    <property type="term" value="F:G protein-coupled receptor binding"/>
    <property type="evidence" value="ECO:0007669"/>
    <property type="project" value="TreeGrafter"/>
</dbReference>
<dbReference type="AlphaFoldDB" id="A0A151P1J7"/>
<dbReference type="GO" id="GO:0005085">
    <property type="term" value="F:guanyl-nucleotide exchange factor activity"/>
    <property type="evidence" value="ECO:0007669"/>
    <property type="project" value="UniProtKB-KW"/>
</dbReference>
<dbReference type="Gene3D" id="1.10.167.10">
    <property type="entry name" value="Regulator of G-protein Signalling 4, domain 2"/>
    <property type="match status" value="1"/>
</dbReference>
<dbReference type="STRING" id="8496.A0A151P1J7"/>
<dbReference type="SMART" id="SM00233">
    <property type="entry name" value="PH"/>
    <property type="match status" value="1"/>
</dbReference>